<protein>
    <submittedName>
        <fullName evidence="1">ABC transporter substrate-binding protein</fullName>
    </submittedName>
</protein>
<dbReference type="Proteomes" id="UP000704467">
    <property type="component" value="Unassembled WGS sequence"/>
</dbReference>
<dbReference type="InterPro" id="IPR028082">
    <property type="entry name" value="Peripla_BP_I"/>
</dbReference>
<proteinExistence type="predicted"/>
<evidence type="ECO:0000313" key="2">
    <source>
        <dbReference type="Proteomes" id="UP000704467"/>
    </source>
</evidence>
<keyword evidence="2" id="KW-1185">Reference proteome</keyword>
<evidence type="ECO:0000313" key="1">
    <source>
        <dbReference type="EMBL" id="NKC05110.1"/>
    </source>
</evidence>
<dbReference type="Gene3D" id="3.40.50.2300">
    <property type="match status" value="1"/>
</dbReference>
<sequence length="42" mass="4372">MGIAATMARADDIKIGFAAPLTGPQAYFGTTWLNGVQLTSKS</sequence>
<organism evidence="1 2">
    <name type="scientific">Brucella haematophila</name>
    <dbReference type="NCBI Taxonomy" id="419474"/>
    <lineage>
        <taxon>Bacteria</taxon>
        <taxon>Pseudomonadati</taxon>
        <taxon>Pseudomonadota</taxon>
        <taxon>Alphaproteobacteria</taxon>
        <taxon>Hyphomicrobiales</taxon>
        <taxon>Brucellaceae</taxon>
        <taxon>Brucella/Ochrobactrum group</taxon>
        <taxon>Brucella</taxon>
    </lineage>
</organism>
<comment type="caution">
    <text evidence="1">The sequence shown here is derived from an EMBL/GenBank/DDBJ whole genome shotgun (WGS) entry which is preliminary data.</text>
</comment>
<accession>A0ABX1DSG3</accession>
<name>A0ABX1DSG3_9HYPH</name>
<gene>
    <name evidence="1" type="ORF">HED55_23935</name>
</gene>
<reference evidence="1 2" key="1">
    <citation type="submission" date="2020-03" db="EMBL/GenBank/DDBJ databases">
        <title>Whole genome sequencing of clinical and environmental type strains of Ochrobactrum.</title>
        <authorList>
            <person name="Dharne M."/>
        </authorList>
    </citation>
    <scope>NUCLEOTIDE SEQUENCE [LARGE SCALE GENOMIC DNA]</scope>
    <source>
        <strain evidence="1 2">CIP 109452</strain>
    </source>
</reference>
<dbReference type="SUPFAM" id="SSF53822">
    <property type="entry name" value="Periplasmic binding protein-like I"/>
    <property type="match status" value="1"/>
</dbReference>
<dbReference type="EMBL" id="JAAVLN010000003">
    <property type="protein sequence ID" value="NKC05110.1"/>
    <property type="molecule type" value="Genomic_DNA"/>
</dbReference>